<feature type="coiled-coil region" evidence="1">
    <location>
        <begin position="48"/>
        <end position="75"/>
    </location>
</feature>
<keyword evidence="1" id="KW-0175">Coiled coil</keyword>
<feature type="compositionally biased region" description="Polar residues" evidence="2">
    <location>
        <begin position="475"/>
        <end position="492"/>
    </location>
</feature>
<dbReference type="EMBL" id="JARBJD010000296">
    <property type="protein sequence ID" value="KAK2944506.1"/>
    <property type="molecule type" value="Genomic_DNA"/>
</dbReference>
<evidence type="ECO:0000256" key="1">
    <source>
        <dbReference type="SAM" id="Coils"/>
    </source>
</evidence>
<accession>A0ABQ9WYB3</accession>
<reference evidence="3 4" key="1">
    <citation type="journal article" date="2022" name="bioRxiv">
        <title>Genomics of Preaxostyla Flagellates Illuminates Evolutionary Transitions and the Path Towards Mitochondrial Loss.</title>
        <authorList>
            <person name="Novak L.V.F."/>
            <person name="Treitli S.C."/>
            <person name="Pyrih J."/>
            <person name="Halakuc P."/>
            <person name="Pipaliya S.V."/>
            <person name="Vacek V."/>
            <person name="Brzon O."/>
            <person name="Soukal P."/>
            <person name="Eme L."/>
            <person name="Dacks J.B."/>
            <person name="Karnkowska A."/>
            <person name="Elias M."/>
            <person name="Hampl V."/>
        </authorList>
    </citation>
    <scope>NUCLEOTIDE SEQUENCE [LARGE SCALE GENOMIC DNA]</scope>
    <source>
        <strain evidence="3">NAU3</strain>
        <tissue evidence="3">Gut</tissue>
    </source>
</reference>
<name>A0ABQ9WYB3_9EUKA</name>
<comment type="caution">
    <text evidence="3">The sequence shown here is derived from an EMBL/GenBank/DDBJ whole genome shotgun (WGS) entry which is preliminary data.</text>
</comment>
<protein>
    <submittedName>
        <fullName evidence="3">Uncharacterized protein</fullName>
    </submittedName>
</protein>
<evidence type="ECO:0000256" key="2">
    <source>
        <dbReference type="SAM" id="MobiDB-lite"/>
    </source>
</evidence>
<evidence type="ECO:0000313" key="4">
    <source>
        <dbReference type="Proteomes" id="UP001281761"/>
    </source>
</evidence>
<dbReference type="Proteomes" id="UP001281761">
    <property type="component" value="Unassembled WGS sequence"/>
</dbReference>
<feature type="compositionally biased region" description="Polar residues" evidence="2">
    <location>
        <begin position="664"/>
        <end position="704"/>
    </location>
</feature>
<feature type="coiled-coil region" evidence="1">
    <location>
        <begin position="384"/>
        <end position="440"/>
    </location>
</feature>
<keyword evidence="4" id="KW-1185">Reference proteome</keyword>
<organism evidence="3 4">
    <name type="scientific">Blattamonas nauphoetae</name>
    <dbReference type="NCBI Taxonomy" id="2049346"/>
    <lineage>
        <taxon>Eukaryota</taxon>
        <taxon>Metamonada</taxon>
        <taxon>Preaxostyla</taxon>
        <taxon>Oxymonadida</taxon>
        <taxon>Blattamonas</taxon>
    </lineage>
</organism>
<feature type="region of interest" description="Disordered" evidence="2">
    <location>
        <begin position="664"/>
        <end position="770"/>
    </location>
</feature>
<evidence type="ECO:0000313" key="3">
    <source>
        <dbReference type="EMBL" id="KAK2944506.1"/>
    </source>
</evidence>
<proteinExistence type="predicted"/>
<feature type="coiled-coil region" evidence="1">
    <location>
        <begin position="258"/>
        <end position="285"/>
    </location>
</feature>
<feature type="region of interest" description="Disordered" evidence="2">
    <location>
        <begin position="469"/>
        <end position="503"/>
    </location>
</feature>
<sequence length="797" mass="90385">MTVKHDVPNKIVRDCVEKPHQMEPTTTIVDAMDLPQLASLVVSLTQVMEATNHRIQELKSIIVQKDEEIQSLQSRFTDFSDKYESTILANRHSKPQQYDPSSDYHRLVTTTEHRMNQVMNVQTNLETRLGDAEASIRDLIVVLQTKATITDLESVVKQMVLEEDLNTSLAAFVSRSQLADTLQHYLTRSQINPEEIHTKFSRLQSEIRNCPTMEQISPLLSRSDDLVTKDYLDSVLSVTAERTDSQLERVIHAQIESQRDTEEEVSRAKSQIETLNNRLTEYGQQTNSKIQSLSKTSAQLTTNTDNISTQFLRLQTEFQSLVARTQEVIGAMNDGVEDRMNQMMQTFINQQQKSQMPTPTQKPNRTMQDSALAPIDQQELFKQLETLRYSKETHERSLERLREDLDEIRQTAEDNSLRRTEELRSDLTALKSKLPLLQNEIETKAPLSDLQDLFSIIDSLDKKTARQFKALTPISRPSSNGPTPQTRRTSQPEQRKEMNETPGRLSAHISDPILFQEQPQSHSNSTDHFANDLSNLGDRVFDLEERLNHTSFRINHLDEIMTQVGKDVAQSASSLLSIAERQTSLREEHEVLTLDAVKKGKTIQEIQEALQTLTTTVESDGIRLDELDNRVDEQEEITQQTLKEHSQLIKHHINQQPNSLDSQLQNHLDDPSTVSVDFFDNSNSNAPAVGPTTSPIFKQRTNTPKGKPDATQKLGSTELSKYPVLITEEHSPPHPSHPALSQASPMKQDKSPVGQGRGGDTEELSAPETVLRVDKARIESTFRSTKKREESTVIECI</sequence>
<gene>
    <name evidence="3" type="ORF">BLNAU_20603</name>
</gene>